<feature type="signal peptide" evidence="1">
    <location>
        <begin position="1"/>
        <end position="24"/>
    </location>
</feature>
<accession>A0A1I3R5P7</accession>
<keyword evidence="3" id="KW-1185">Reference proteome</keyword>
<evidence type="ECO:0008006" key="4">
    <source>
        <dbReference type="Google" id="ProtNLM"/>
    </source>
</evidence>
<name>A0A1I3R5P7_9FLAO</name>
<dbReference type="Gene3D" id="2.20.110.10">
    <property type="entry name" value="Histone H3 K4-specific methyltransferase SET7/9 N-terminal domain"/>
    <property type="match status" value="1"/>
</dbReference>
<organism evidence="2 3">
    <name type="scientific">Olleya namhaensis</name>
    <dbReference type="NCBI Taxonomy" id="1144750"/>
    <lineage>
        <taxon>Bacteria</taxon>
        <taxon>Pseudomonadati</taxon>
        <taxon>Bacteroidota</taxon>
        <taxon>Flavobacteriia</taxon>
        <taxon>Flavobacteriales</taxon>
        <taxon>Flavobacteriaceae</taxon>
    </lineage>
</organism>
<dbReference type="STRING" id="1144750.SAMN05443431_107119"/>
<dbReference type="RefSeq" id="WP_090840896.1">
    <property type="nucleotide sequence ID" value="NZ_FORM01000007.1"/>
</dbReference>
<keyword evidence="1" id="KW-0732">Signal</keyword>
<proteinExistence type="predicted"/>
<dbReference type="AlphaFoldDB" id="A0A1I3R5P7"/>
<dbReference type="Proteomes" id="UP000199559">
    <property type="component" value="Unassembled WGS sequence"/>
</dbReference>
<feature type="chain" id="PRO_5011693300" description="Antitoxin component YwqK of the YwqJK toxin-antitoxin module" evidence="1">
    <location>
        <begin position="25"/>
        <end position="693"/>
    </location>
</feature>
<evidence type="ECO:0000313" key="3">
    <source>
        <dbReference type="Proteomes" id="UP000199559"/>
    </source>
</evidence>
<dbReference type="EMBL" id="FORM01000007">
    <property type="protein sequence ID" value="SFJ41370.1"/>
    <property type="molecule type" value="Genomic_DNA"/>
</dbReference>
<gene>
    <name evidence="2" type="ORF">SAMN05443431_107119</name>
</gene>
<evidence type="ECO:0000313" key="2">
    <source>
        <dbReference type="EMBL" id="SFJ41370.1"/>
    </source>
</evidence>
<sequence>MGIKYNIKKILFILLISITNNLVAQNSNTNGKNTSSGFFKDRVCECEYKNNTPFNGEVCNDYTIVLYASGKILKKTSFQYANPSQLESVHYYKNGEISKEAEYVDDKVYTLIYKDNRRYSGQSYNRLSGNIESFKDGIEHGAFYNNNYYSKLAISGNKVNGKRHGKIIFKNVNTGKTTSCIYKQGSPINGTIINKHTNRVSSYKKGLKHGLETTFRADNNYRNAPFDSITRNYKNGKLEGEAQYYKASRFLAKGHYKNDEAYTGVFFDEPEEGNYNIYTFKNGKILTKEEITHNFKNKFTFKNQKISQGEYYYKNELIAKGKFKNKLPYNGVFAKIEAVDKHYYPERYTLSNYKNGQKNGNEKLIHFKDKRLEQITNYQKGNPIRKVLFTPFKTNDSLIGIYKDGKPFSGIFFNDLLDKKTQEKSSISLINHYKNGEKSGFQYYTVTGSHLEKVLDSIKYIKGHPFKGSVLSEYQGVTSQDIYENGIKLKSNLYSFGIESSPNYIVNYTSDGFNTTKRSSKNRYIKHNKVSYTNPSKNEGRVIIYSKDLEIGSFTFTEKGIKTVNISFKENSATVNIQSNALNKGTITIETKEQLIQLDYQRSKKLEINPIGLKIWEPLFFKTDGILYYYLKDKKTLVSTCTSKNGKEHDGIITRVNKDGTYDYRQYQNGKRIKTKKNITEKQLLEDVKRLKN</sequence>
<evidence type="ECO:0000256" key="1">
    <source>
        <dbReference type="SAM" id="SignalP"/>
    </source>
</evidence>
<protein>
    <recommendedName>
        <fullName evidence="4">Antitoxin component YwqK of the YwqJK toxin-antitoxin module</fullName>
    </recommendedName>
</protein>
<reference evidence="3" key="1">
    <citation type="submission" date="2016-10" db="EMBL/GenBank/DDBJ databases">
        <authorList>
            <person name="Varghese N."/>
            <person name="Submissions S."/>
        </authorList>
    </citation>
    <scope>NUCLEOTIDE SEQUENCE [LARGE SCALE GENOMIC DNA]</scope>
    <source>
        <strain evidence="3">DSM 28881</strain>
    </source>
</reference>